<comment type="caution">
    <text evidence="10">The sequence shown here is derived from an EMBL/GenBank/DDBJ whole genome shotgun (WGS) entry which is preliminary data.</text>
</comment>
<keyword evidence="2" id="KW-0433">Leucine-rich repeat</keyword>
<dbReference type="Pfam" id="PF08263">
    <property type="entry name" value="LRRNT_2"/>
    <property type="match status" value="1"/>
</dbReference>
<evidence type="ECO:0000256" key="8">
    <source>
        <dbReference type="SAM" id="SignalP"/>
    </source>
</evidence>
<dbReference type="Pfam" id="PF00560">
    <property type="entry name" value="LRR_1"/>
    <property type="match status" value="10"/>
</dbReference>
<evidence type="ECO:0000313" key="11">
    <source>
        <dbReference type="Proteomes" id="UP001174677"/>
    </source>
</evidence>
<dbReference type="PANTHER" id="PTHR48010:SF55">
    <property type="entry name" value="OS01G0607900 PROTEIN"/>
    <property type="match status" value="1"/>
</dbReference>
<evidence type="ECO:0000256" key="3">
    <source>
        <dbReference type="ARBA" id="ARBA00022692"/>
    </source>
</evidence>
<dbReference type="InterPro" id="IPR032675">
    <property type="entry name" value="LRR_dom_sf"/>
</dbReference>
<accession>A0ABQ9KNQ4</accession>
<dbReference type="InterPro" id="IPR013210">
    <property type="entry name" value="LRR_N_plant-typ"/>
</dbReference>
<keyword evidence="8" id="KW-0732">Signal</keyword>
<keyword evidence="4" id="KW-0677">Repeat</keyword>
<dbReference type="InterPro" id="IPR050994">
    <property type="entry name" value="At_inactive_RLKs"/>
</dbReference>
<dbReference type="Gene3D" id="3.30.200.20">
    <property type="entry name" value="Phosphorylase Kinase, domain 1"/>
    <property type="match status" value="1"/>
</dbReference>
<feature type="domain" description="Protein kinase" evidence="9">
    <location>
        <begin position="553"/>
        <end position="829"/>
    </location>
</feature>
<dbReference type="PRINTS" id="PR00019">
    <property type="entry name" value="LEURICHRPT"/>
</dbReference>
<name>A0ABQ9KNQ4_HEVBR</name>
<dbReference type="InterPro" id="IPR011009">
    <property type="entry name" value="Kinase-like_dom_sf"/>
</dbReference>
<evidence type="ECO:0000259" key="9">
    <source>
        <dbReference type="PROSITE" id="PS50011"/>
    </source>
</evidence>
<feature type="signal peptide" evidence="8">
    <location>
        <begin position="1"/>
        <end position="28"/>
    </location>
</feature>
<evidence type="ECO:0000313" key="10">
    <source>
        <dbReference type="EMBL" id="KAJ9146005.1"/>
    </source>
</evidence>
<dbReference type="SMART" id="SM00369">
    <property type="entry name" value="LRR_TYP"/>
    <property type="match status" value="6"/>
</dbReference>
<dbReference type="Gene3D" id="1.10.510.10">
    <property type="entry name" value="Transferase(Phosphotransferase) domain 1"/>
    <property type="match status" value="1"/>
</dbReference>
<feature type="chain" id="PRO_5045124027" description="Protein kinase domain-containing protein" evidence="8">
    <location>
        <begin position="29"/>
        <end position="829"/>
    </location>
</feature>
<organism evidence="10 11">
    <name type="scientific">Hevea brasiliensis</name>
    <name type="common">Para rubber tree</name>
    <name type="synonym">Siphonia brasiliensis</name>
    <dbReference type="NCBI Taxonomy" id="3981"/>
    <lineage>
        <taxon>Eukaryota</taxon>
        <taxon>Viridiplantae</taxon>
        <taxon>Streptophyta</taxon>
        <taxon>Embryophyta</taxon>
        <taxon>Tracheophyta</taxon>
        <taxon>Spermatophyta</taxon>
        <taxon>Magnoliopsida</taxon>
        <taxon>eudicotyledons</taxon>
        <taxon>Gunneridae</taxon>
        <taxon>Pentapetalae</taxon>
        <taxon>rosids</taxon>
        <taxon>fabids</taxon>
        <taxon>Malpighiales</taxon>
        <taxon>Euphorbiaceae</taxon>
        <taxon>Crotonoideae</taxon>
        <taxon>Micrandreae</taxon>
        <taxon>Hevea</taxon>
    </lineage>
</organism>
<sequence>MTRYVGGSVFLSLFLFLFLFLLFPSGLSLSSNQTSIMINLSRLLNNSALSWDVKKQPDPCSWKGVNCSSDSSSVIGLSLNGVGISSSGFLSLVCTIESLQYLDLSVNNLSGSIPHSIGNLTKLNTLILSSNNLVGEIPQAIANISTLSRFSANQNGFVGRIPSGITRHLRFLDLSYNNLNGSIPSDLLSQSNLHTVDLSYNQLDGLIPEDISQSLVRLRLGSNLFNGSVPSLFTLNHRLTYLELDNNSLSGVIPGGLASCRNLALLNLAQNNLRGQLPVALGNISNLQVLKLQFNKLVGEIPVSISQLHKLSTLNISWNSLSGSIPSTISNLQSLAHLNLQGNYLRGSIPDSINFMDFLLELQLGQNQLGGRIPTMPVKLQIALNLSSNLFQGRIPNTLSRLGDLEILDLSNNKFSGEIPSFLTQLGSLTQLILSNNQLTGIIPDFKPWVSVNTSGNVGLANVTKTNNSPEFMKKRKPLALAVILAIGAAALVGGVVLVVAVSFSRRFHRVNDQQSQSGEDLPLSQVIQGNLLTANAIHRSNIDFSKAMEAVADPWNIVLKTRFSTYYKATMPSGASYFVKKLNWSDKIFQLGSHDKFDQELEVLGKLSNSNVMAPLAYVLTVDSAFLFYEHAQKGTLFDVLHGKPGNASDWGSRYSIAVGVAQGLAFLHGYSSGPILLLDLSSRNIFLKSLKEPLVGDIELHKVIDPSKSTGSLSTVAGSVGYIPPEYAYTMRVTMAGNVYSFGVVLLELLTGKPAVSEGTELAKWVLNSSKQQDRWDHILDFNISKTSLAVRGQMLAMLKIALSCVSVSPEARPKMKSVLRMILNAR</sequence>
<evidence type="ECO:0000256" key="7">
    <source>
        <dbReference type="SAM" id="Phobius"/>
    </source>
</evidence>
<gene>
    <name evidence="10" type="ORF">P3X46_028327</name>
</gene>
<comment type="subcellular location">
    <subcellularLocation>
        <location evidence="1">Membrane</location>
    </subcellularLocation>
</comment>
<protein>
    <recommendedName>
        <fullName evidence="9">Protein kinase domain-containing protein</fullName>
    </recommendedName>
</protein>
<dbReference type="PROSITE" id="PS50011">
    <property type="entry name" value="PROTEIN_KINASE_DOM"/>
    <property type="match status" value="1"/>
</dbReference>
<dbReference type="SUPFAM" id="SSF52058">
    <property type="entry name" value="L domain-like"/>
    <property type="match status" value="2"/>
</dbReference>
<keyword evidence="11" id="KW-1185">Reference proteome</keyword>
<evidence type="ECO:0000256" key="2">
    <source>
        <dbReference type="ARBA" id="ARBA00022614"/>
    </source>
</evidence>
<keyword evidence="6 7" id="KW-0472">Membrane</keyword>
<dbReference type="SUPFAM" id="SSF56112">
    <property type="entry name" value="Protein kinase-like (PK-like)"/>
    <property type="match status" value="1"/>
</dbReference>
<keyword evidence="5 7" id="KW-1133">Transmembrane helix</keyword>
<proteinExistence type="predicted"/>
<dbReference type="InterPro" id="IPR000719">
    <property type="entry name" value="Prot_kinase_dom"/>
</dbReference>
<feature type="transmembrane region" description="Helical" evidence="7">
    <location>
        <begin position="479"/>
        <end position="504"/>
    </location>
</feature>
<evidence type="ECO:0000256" key="4">
    <source>
        <dbReference type="ARBA" id="ARBA00022737"/>
    </source>
</evidence>
<dbReference type="PANTHER" id="PTHR48010">
    <property type="entry name" value="OS05G0588300 PROTEIN"/>
    <property type="match status" value="1"/>
</dbReference>
<evidence type="ECO:0000256" key="1">
    <source>
        <dbReference type="ARBA" id="ARBA00004370"/>
    </source>
</evidence>
<dbReference type="Gene3D" id="3.80.10.10">
    <property type="entry name" value="Ribonuclease Inhibitor"/>
    <property type="match status" value="3"/>
</dbReference>
<dbReference type="InterPro" id="IPR003591">
    <property type="entry name" value="Leu-rich_rpt_typical-subtyp"/>
</dbReference>
<evidence type="ECO:0000256" key="5">
    <source>
        <dbReference type="ARBA" id="ARBA00022989"/>
    </source>
</evidence>
<reference evidence="10" key="1">
    <citation type="journal article" date="2023" name="Plant Biotechnol. J.">
        <title>Chromosome-level wild Hevea brasiliensis genome provides new tools for genomic-assisted breeding and valuable loci to elevate rubber yield.</title>
        <authorList>
            <person name="Cheng H."/>
            <person name="Song X."/>
            <person name="Hu Y."/>
            <person name="Wu T."/>
            <person name="Yang Q."/>
            <person name="An Z."/>
            <person name="Feng S."/>
            <person name="Deng Z."/>
            <person name="Wu W."/>
            <person name="Zeng X."/>
            <person name="Tu M."/>
            <person name="Wang X."/>
            <person name="Huang H."/>
        </authorList>
    </citation>
    <scope>NUCLEOTIDE SEQUENCE</scope>
    <source>
        <strain evidence="10">MT/VB/25A 57/8</strain>
    </source>
</reference>
<dbReference type="Pfam" id="PF00069">
    <property type="entry name" value="Pkinase"/>
    <property type="match status" value="1"/>
</dbReference>
<dbReference type="EMBL" id="JARPOI010000016">
    <property type="protein sequence ID" value="KAJ9146005.1"/>
    <property type="molecule type" value="Genomic_DNA"/>
</dbReference>
<keyword evidence="3 7" id="KW-0812">Transmembrane</keyword>
<dbReference type="InterPro" id="IPR001611">
    <property type="entry name" value="Leu-rich_rpt"/>
</dbReference>
<evidence type="ECO:0000256" key="6">
    <source>
        <dbReference type="ARBA" id="ARBA00023136"/>
    </source>
</evidence>
<dbReference type="Proteomes" id="UP001174677">
    <property type="component" value="Chromosome 16"/>
</dbReference>